<evidence type="ECO:0000313" key="3">
    <source>
        <dbReference type="EMBL" id="MDR7378954.1"/>
    </source>
</evidence>
<dbReference type="InterPro" id="IPR001296">
    <property type="entry name" value="Glyco_trans_1"/>
</dbReference>
<name>A0ABU2CC99_9BURK</name>
<comment type="caution">
    <text evidence="3">The sequence shown here is derived from an EMBL/GenBank/DDBJ whole genome shotgun (WGS) entry which is preliminary data.</text>
</comment>
<keyword evidence="1" id="KW-0808">Transferase</keyword>
<evidence type="ECO:0000259" key="2">
    <source>
        <dbReference type="Pfam" id="PF00534"/>
    </source>
</evidence>
<dbReference type="SUPFAM" id="SSF53756">
    <property type="entry name" value="UDP-Glycosyltransferase/glycogen phosphorylase"/>
    <property type="match status" value="1"/>
</dbReference>
<dbReference type="Pfam" id="PF00534">
    <property type="entry name" value="Glycos_transf_1"/>
    <property type="match status" value="1"/>
</dbReference>
<gene>
    <name evidence="3" type="ORF">J2X19_003648</name>
</gene>
<sequence length="346" mass="38717">MPSRMRILAFPYRGIAYNDGFYDALSAQGAEVISGEWAGKWLLQNLRKQDAVHIHWPSFLYASSGTSGAVLASFLRFVVLLAVMRMRTKKIYWTAHNLMPHDRCVLPWLDTLARHCMIAMVSKIFVHGASAQKVLVDRFPRAAPKCITIPHGNWIGHYPPEQTRETARAALGLPPDAFIYLFFGQCKPYKNLDGLMRIFLKQASRNDVLLVAGGFSDKQYLASIREIAGNDARIRLDARFIPNEEVSSYVMASDAMCVPYREILTSGTAMLALGFGKPVISINRGFLRDVIPSQAGILIEPDNAEQLAQALRTIQEKPWQSDAIIRHAKQFTYEDAAAIFLKEAAS</sequence>
<evidence type="ECO:0000313" key="4">
    <source>
        <dbReference type="Proteomes" id="UP001180487"/>
    </source>
</evidence>
<feature type="domain" description="Glycosyl transferase family 1" evidence="2">
    <location>
        <begin position="164"/>
        <end position="330"/>
    </location>
</feature>
<dbReference type="EMBL" id="JAVDXT010000003">
    <property type="protein sequence ID" value="MDR7378954.1"/>
    <property type="molecule type" value="Genomic_DNA"/>
</dbReference>
<dbReference type="Gene3D" id="3.40.50.2000">
    <property type="entry name" value="Glycogen Phosphorylase B"/>
    <property type="match status" value="1"/>
</dbReference>
<protein>
    <submittedName>
        <fullName evidence="3">Glycosyltransferase involved in cell wall biosynthesis</fullName>
    </submittedName>
</protein>
<dbReference type="Proteomes" id="UP001180487">
    <property type="component" value="Unassembled WGS sequence"/>
</dbReference>
<organism evidence="3 4">
    <name type="scientific">Rhodoferax ferrireducens</name>
    <dbReference type="NCBI Taxonomy" id="192843"/>
    <lineage>
        <taxon>Bacteria</taxon>
        <taxon>Pseudomonadati</taxon>
        <taxon>Pseudomonadota</taxon>
        <taxon>Betaproteobacteria</taxon>
        <taxon>Burkholderiales</taxon>
        <taxon>Comamonadaceae</taxon>
        <taxon>Rhodoferax</taxon>
    </lineage>
</organism>
<accession>A0ABU2CC99</accession>
<proteinExistence type="predicted"/>
<reference evidence="3 4" key="1">
    <citation type="submission" date="2023-07" db="EMBL/GenBank/DDBJ databases">
        <title>Sorghum-associated microbial communities from plants grown in Nebraska, USA.</title>
        <authorList>
            <person name="Schachtman D."/>
        </authorList>
    </citation>
    <scope>NUCLEOTIDE SEQUENCE [LARGE SCALE GENOMIC DNA]</scope>
    <source>
        <strain evidence="3 4">BE313</strain>
    </source>
</reference>
<dbReference type="PANTHER" id="PTHR46401:SF2">
    <property type="entry name" value="GLYCOSYLTRANSFERASE WBBK-RELATED"/>
    <property type="match status" value="1"/>
</dbReference>
<dbReference type="PANTHER" id="PTHR46401">
    <property type="entry name" value="GLYCOSYLTRANSFERASE WBBK-RELATED"/>
    <property type="match status" value="1"/>
</dbReference>
<evidence type="ECO:0000256" key="1">
    <source>
        <dbReference type="ARBA" id="ARBA00022679"/>
    </source>
</evidence>
<keyword evidence="4" id="KW-1185">Reference proteome</keyword>